<comment type="similarity">
    <text evidence="7">Belongs to the DNA polymerase HolA subunit family.</text>
</comment>
<dbReference type="PANTHER" id="PTHR34388:SF1">
    <property type="entry name" value="DNA POLYMERASE III SUBUNIT DELTA"/>
    <property type="match status" value="1"/>
</dbReference>
<dbReference type="AlphaFoldDB" id="A0A848B9J9"/>
<dbReference type="Pfam" id="PF21694">
    <property type="entry name" value="DNA_pol3_delta_C"/>
    <property type="match status" value="1"/>
</dbReference>
<keyword evidence="6" id="KW-0239">DNA-directed DNA polymerase</keyword>
<comment type="catalytic activity">
    <reaction evidence="8">
        <text>DNA(n) + a 2'-deoxyribonucleoside 5'-triphosphate = DNA(n+1) + diphosphate</text>
        <dbReference type="Rhea" id="RHEA:22508"/>
        <dbReference type="Rhea" id="RHEA-COMP:17339"/>
        <dbReference type="Rhea" id="RHEA-COMP:17340"/>
        <dbReference type="ChEBI" id="CHEBI:33019"/>
        <dbReference type="ChEBI" id="CHEBI:61560"/>
        <dbReference type="ChEBI" id="CHEBI:173112"/>
        <dbReference type="EC" id="2.7.7.7"/>
    </reaction>
</comment>
<comment type="caution">
    <text evidence="11">The sequence shown here is derived from an EMBL/GenBank/DDBJ whole genome shotgun (WGS) entry which is preliminary data.</text>
</comment>
<evidence type="ECO:0000259" key="9">
    <source>
        <dbReference type="Pfam" id="PF06144"/>
    </source>
</evidence>
<evidence type="ECO:0000256" key="8">
    <source>
        <dbReference type="ARBA" id="ARBA00049244"/>
    </source>
</evidence>
<dbReference type="Gene3D" id="3.40.50.300">
    <property type="entry name" value="P-loop containing nucleotide triphosphate hydrolases"/>
    <property type="match status" value="1"/>
</dbReference>
<evidence type="ECO:0000313" key="12">
    <source>
        <dbReference type="Proteomes" id="UP000543804"/>
    </source>
</evidence>
<dbReference type="Gene3D" id="1.20.272.10">
    <property type="match status" value="1"/>
</dbReference>
<evidence type="ECO:0000256" key="1">
    <source>
        <dbReference type="ARBA" id="ARBA00012417"/>
    </source>
</evidence>
<reference evidence="11 12" key="1">
    <citation type="submission" date="2020-04" db="EMBL/GenBank/DDBJ databases">
        <authorList>
            <person name="Hitch T.C.A."/>
            <person name="Wylensek D."/>
            <person name="Clavel T."/>
        </authorList>
    </citation>
    <scope>NUCLEOTIDE SEQUENCE [LARGE SCALE GENOMIC DNA]</scope>
    <source>
        <strain evidence="11 12">PG-130-P53-12</strain>
    </source>
</reference>
<organism evidence="11 12">
    <name type="scientific">Selenomonas bovis</name>
    <dbReference type="NCBI Taxonomy" id="416586"/>
    <lineage>
        <taxon>Bacteria</taxon>
        <taxon>Bacillati</taxon>
        <taxon>Bacillota</taxon>
        <taxon>Negativicutes</taxon>
        <taxon>Selenomonadales</taxon>
        <taxon>Selenomonadaceae</taxon>
        <taxon>Selenomonas</taxon>
    </lineage>
</organism>
<evidence type="ECO:0000256" key="2">
    <source>
        <dbReference type="ARBA" id="ARBA00017703"/>
    </source>
</evidence>
<gene>
    <name evidence="11" type="primary">holA</name>
    <name evidence="11" type="ORF">HF878_03890</name>
</gene>
<dbReference type="PANTHER" id="PTHR34388">
    <property type="entry name" value="DNA POLYMERASE III SUBUNIT DELTA"/>
    <property type="match status" value="1"/>
</dbReference>
<dbReference type="NCBIfam" id="TIGR01128">
    <property type="entry name" value="holA"/>
    <property type="match status" value="1"/>
</dbReference>
<evidence type="ECO:0000313" key="11">
    <source>
        <dbReference type="EMBL" id="NMD98625.1"/>
    </source>
</evidence>
<dbReference type="Pfam" id="PF06144">
    <property type="entry name" value="DNA_pol3_delta"/>
    <property type="match status" value="1"/>
</dbReference>
<keyword evidence="4 11" id="KW-0548">Nucleotidyltransferase</keyword>
<evidence type="ECO:0000256" key="6">
    <source>
        <dbReference type="ARBA" id="ARBA00022932"/>
    </source>
</evidence>
<dbReference type="GO" id="GO:0009360">
    <property type="term" value="C:DNA polymerase III complex"/>
    <property type="evidence" value="ECO:0007669"/>
    <property type="project" value="InterPro"/>
</dbReference>
<evidence type="ECO:0000256" key="7">
    <source>
        <dbReference type="ARBA" id="ARBA00034754"/>
    </source>
</evidence>
<name>A0A848B9J9_9FIRM</name>
<dbReference type="InterPro" id="IPR027417">
    <property type="entry name" value="P-loop_NTPase"/>
</dbReference>
<keyword evidence="5" id="KW-0235">DNA replication</keyword>
<dbReference type="InterPro" id="IPR010372">
    <property type="entry name" value="DNA_pol3_delta_N"/>
</dbReference>
<dbReference type="EMBL" id="JABAFA010000008">
    <property type="protein sequence ID" value="NMD98625.1"/>
    <property type="molecule type" value="Genomic_DNA"/>
</dbReference>
<protein>
    <recommendedName>
        <fullName evidence="2">DNA polymerase III subunit delta</fullName>
        <ecNumber evidence="1">2.7.7.7</ecNumber>
    </recommendedName>
</protein>
<dbReference type="GO" id="GO:0003887">
    <property type="term" value="F:DNA-directed DNA polymerase activity"/>
    <property type="evidence" value="ECO:0007669"/>
    <property type="project" value="UniProtKB-KW"/>
</dbReference>
<dbReference type="InterPro" id="IPR008921">
    <property type="entry name" value="DNA_pol3_clamp-load_cplx_C"/>
</dbReference>
<accession>A0A848B9J9</accession>
<keyword evidence="3 11" id="KW-0808">Transferase</keyword>
<dbReference type="GO" id="GO:0003677">
    <property type="term" value="F:DNA binding"/>
    <property type="evidence" value="ECO:0007669"/>
    <property type="project" value="InterPro"/>
</dbReference>
<evidence type="ECO:0000256" key="4">
    <source>
        <dbReference type="ARBA" id="ARBA00022695"/>
    </source>
</evidence>
<evidence type="ECO:0000256" key="5">
    <source>
        <dbReference type="ARBA" id="ARBA00022705"/>
    </source>
</evidence>
<dbReference type="GO" id="GO:0006261">
    <property type="term" value="P:DNA-templated DNA replication"/>
    <property type="evidence" value="ECO:0007669"/>
    <property type="project" value="TreeGrafter"/>
</dbReference>
<feature type="domain" description="DNA polymerase III delta N-terminal" evidence="9">
    <location>
        <begin position="19"/>
        <end position="154"/>
    </location>
</feature>
<feature type="domain" description="DNA polymerase III delta subunit-like C-terminal" evidence="10">
    <location>
        <begin position="232"/>
        <end position="344"/>
    </location>
</feature>
<evidence type="ECO:0000256" key="3">
    <source>
        <dbReference type="ARBA" id="ARBA00022679"/>
    </source>
</evidence>
<dbReference type="SUPFAM" id="SSF52540">
    <property type="entry name" value="P-loop containing nucleoside triphosphate hydrolases"/>
    <property type="match status" value="1"/>
</dbReference>
<keyword evidence="12" id="KW-1185">Reference proteome</keyword>
<dbReference type="InterPro" id="IPR005790">
    <property type="entry name" value="DNA_polIII_delta"/>
</dbReference>
<dbReference type="EC" id="2.7.7.7" evidence="1"/>
<proteinExistence type="inferred from homology"/>
<dbReference type="RefSeq" id="WP_170077255.1">
    <property type="nucleotide sequence ID" value="NZ_JABAFA010000008.1"/>
</dbReference>
<dbReference type="Gene3D" id="1.10.8.60">
    <property type="match status" value="1"/>
</dbReference>
<dbReference type="Proteomes" id="UP000543804">
    <property type="component" value="Unassembled WGS sequence"/>
</dbReference>
<dbReference type="SUPFAM" id="SSF48019">
    <property type="entry name" value="post-AAA+ oligomerization domain-like"/>
    <property type="match status" value="1"/>
</dbReference>
<dbReference type="InterPro" id="IPR048466">
    <property type="entry name" value="DNA_pol3_delta-like_C"/>
</dbReference>
<evidence type="ECO:0000259" key="10">
    <source>
        <dbReference type="Pfam" id="PF21694"/>
    </source>
</evidence>
<sequence length="351" mass="39361">MKFNEFMGALRKEIPHVCLLAGEEHYYVDKAVDAMKRRLFPDGAGEDAIERVSGDMDIDQLIGLVETVPFFSDKNVIIVQEPPFFKAAGGKKKDTQATDFAKGKKTADKKMTRLQQLIASPPSFSYVIFLMKEKPDKRKKITKAVEQAGLILEAEPVRAWNINDWLRPKLRALGKELDRDAYEYFLNAISMMQQISLSYLDQEFDKIALFSSAPRITKKEIIEVFAGLPEVSVFALVDAISAKDAQKSLALLMRQLSDGTYFTVLLALLARHVRQLWQARLLMAQGVRGRALAKPLELNPFIAEKLGQAASRFSDTQLKDAYLSLVDADYLMKTGQGGNELLEHIIIGLCA</sequence>